<gene>
    <name evidence="3" type="ORF">RDI58_029787</name>
</gene>
<accession>A0AAN8SY92</accession>
<feature type="coiled-coil region" evidence="1">
    <location>
        <begin position="160"/>
        <end position="254"/>
    </location>
</feature>
<dbReference type="GO" id="GO:0043130">
    <property type="term" value="F:ubiquitin binding"/>
    <property type="evidence" value="ECO:0007669"/>
    <property type="project" value="InterPro"/>
</dbReference>
<dbReference type="InterPro" id="IPR009060">
    <property type="entry name" value="UBA-like_sf"/>
</dbReference>
<dbReference type="CDD" id="cd14279">
    <property type="entry name" value="CUE"/>
    <property type="match status" value="1"/>
</dbReference>
<comment type="caution">
    <text evidence="3">The sequence shown here is derived from an EMBL/GenBank/DDBJ whole genome shotgun (WGS) entry which is preliminary data.</text>
</comment>
<evidence type="ECO:0000259" key="2">
    <source>
        <dbReference type="PROSITE" id="PS51140"/>
    </source>
</evidence>
<dbReference type="AlphaFoldDB" id="A0AAN8SY92"/>
<dbReference type="InterPro" id="IPR003892">
    <property type="entry name" value="CUE"/>
</dbReference>
<dbReference type="PANTHER" id="PTHR31245:SF1">
    <property type="entry name" value="UBIQUITIN SYSTEM COMPONENT CUE PROTEIN"/>
    <property type="match status" value="1"/>
</dbReference>
<name>A0AAN8SY92_SOLBU</name>
<keyword evidence="1" id="KW-0175">Coiled coil</keyword>
<proteinExistence type="predicted"/>
<protein>
    <recommendedName>
        <fullName evidence="2">CUE domain-containing protein</fullName>
    </recommendedName>
</protein>
<reference evidence="3 4" key="1">
    <citation type="submission" date="2024-02" db="EMBL/GenBank/DDBJ databases">
        <title>de novo genome assembly of Solanum bulbocastanum strain 11H21.</title>
        <authorList>
            <person name="Hosaka A.J."/>
        </authorList>
    </citation>
    <scope>NUCLEOTIDE SEQUENCE [LARGE SCALE GENOMIC DNA]</scope>
    <source>
        <tissue evidence="3">Young leaves</tissue>
    </source>
</reference>
<dbReference type="Proteomes" id="UP001371456">
    <property type="component" value="Unassembled WGS sequence"/>
</dbReference>
<organism evidence="3 4">
    <name type="scientific">Solanum bulbocastanum</name>
    <name type="common">Wild potato</name>
    <dbReference type="NCBI Taxonomy" id="147425"/>
    <lineage>
        <taxon>Eukaryota</taxon>
        <taxon>Viridiplantae</taxon>
        <taxon>Streptophyta</taxon>
        <taxon>Embryophyta</taxon>
        <taxon>Tracheophyta</taxon>
        <taxon>Spermatophyta</taxon>
        <taxon>Magnoliopsida</taxon>
        <taxon>eudicotyledons</taxon>
        <taxon>Gunneridae</taxon>
        <taxon>Pentapetalae</taxon>
        <taxon>asterids</taxon>
        <taxon>lamiids</taxon>
        <taxon>Solanales</taxon>
        <taxon>Solanaceae</taxon>
        <taxon>Solanoideae</taxon>
        <taxon>Solaneae</taxon>
        <taxon>Solanum</taxon>
    </lineage>
</organism>
<dbReference type="PANTHER" id="PTHR31245">
    <property type="entry name" value="UBIQUITIN SYSTEM COMPONENT CUE PROTEIN"/>
    <property type="match status" value="1"/>
</dbReference>
<sequence>MSAIVCGKRSNLFEDFQSSSSAPTPVSKRFRRTFSPARSNSDSDRVFSGHSIASSALDHLLMLFSDMDKQLVERALEESGDDLDSAIKRLNELRLGSGDNLRPVAGSSGATHESSSQVFIQGAATTNGETPSAEDLSSAKVVHLQGTEWVDLFVGEMMSASNIDDAKARASRALEALEKTICARATEAACRFQKENMMLKQQLEALIQENAIFKRAVAIQHERQKEFEDRGNELNQLKQSVAQYQEQLRTLEVKFLLELMIFLWSITMLSRCTSSKLNKTTTLFQGVSIPMSFSMYHVPIGCVTYIGSNSNVLSSQ</sequence>
<dbReference type="SUPFAM" id="SSF46934">
    <property type="entry name" value="UBA-like"/>
    <property type="match status" value="1"/>
</dbReference>
<keyword evidence="4" id="KW-1185">Reference proteome</keyword>
<feature type="domain" description="CUE" evidence="2">
    <location>
        <begin position="52"/>
        <end position="95"/>
    </location>
</feature>
<evidence type="ECO:0000256" key="1">
    <source>
        <dbReference type="SAM" id="Coils"/>
    </source>
</evidence>
<dbReference type="EMBL" id="JBANQN010000012">
    <property type="protein sequence ID" value="KAK6774548.1"/>
    <property type="molecule type" value="Genomic_DNA"/>
</dbReference>
<dbReference type="PROSITE" id="PS51140">
    <property type="entry name" value="CUE"/>
    <property type="match status" value="1"/>
</dbReference>
<evidence type="ECO:0000313" key="4">
    <source>
        <dbReference type="Proteomes" id="UP001371456"/>
    </source>
</evidence>
<evidence type="ECO:0000313" key="3">
    <source>
        <dbReference type="EMBL" id="KAK6774548.1"/>
    </source>
</evidence>